<dbReference type="Proteomes" id="UP000612282">
    <property type="component" value="Unassembled WGS sequence"/>
</dbReference>
<dbReference type="PANTHER" id="PTHR36435:SF1">
    <property type="entry name" value="CAAX AMINO TERMINAL PROTEASE FAMILY PROTEIN"/>
    <property type="match status" value="1"/>
</dbReference>
<keyword evidence="1" id="KW-0812">Transmembrane</keyword>
<protein>
    <submittedName>
        <fullName evidence="3">Abortive infection protein</fullName>
    </submittedName>
</protein>
<name>A0ABQ3X262_9ACTN</name>
<proteinExistence type="predicted"/>
<dbReference type="PANTHER" id="PTHR36435">
    <property type="entry name" value="SLR1288 PROTEIN"/>
    <property type="match status" value="1"/>
</dbReference>
<gene>
    <name evidence="3" type="ORF">Aco03nite_010060</name>
</gene>
<dbReference type="InterPro" id="IPR003675">
    <property type="entry name" value="Rce1/LyrA-like_dom"/>
</dbReference>
<keyword evidence="1" id="KW-0472">Membrane</keyword>
<feature type="domain" description="CAAX prenyl protease 2/Lysostaphin resistance protein A-like" evidence="2">
    <location>
        <begin position="133"/>
        <end position="219"/>
    </location>
</feature>
<dbReference type="InterPro" id="IPR052710">
    <property type="entry name" value="CAAX_protease"/>
</dbReference>
<comment type="caution">
    <text evidence="3">The sequence shown here is derived from an EMBL/GenBank/DDBJ whole genome shotgun (WGS) entry which is preliminary data.</text>
</comment>
<feature type="transmembrane region" description="Helical" evidence="1">
    <location>
        <begin position="125"/>
        <end position="147"/>
    </location>
</feature>
<dbReference type="EMBL" id="BOMG01000022">
    <property type="protein sequence ID" value="GID52602.1"/>
    <property type="molecule type" value="Genomic_DNA"/>
</dbReference>
<reference evidence="3 4" key="1">
    <citation type="submission" date="2021-01" db="EMBL/GenBank/DDBJ databases">
        <title>Whole genome shotgun sequence of Actinoplanes couchii NBRC 106145.</title>
        <authorList>
            <person name="Komaki H."/>
            <person name="Tamura T."/>
        </authorList>
    </citation>
    <scope>NUCLEOTIDE SEQUENCE [LARGE SCALE GENOMIC DNA]</scope>
    <source>
        <strain evidence="3 4">NBRC 106145</strain>
    </source>
</reference>
<feature type="transmembrane region" description="Helical" evidence="1">
    <location>
        <begin position="88"/>
        <end position="113"/>
    </location>
</feature>
<organism evidence="3 4">
    <name type="scientific">Actinoplanes couchii</name>
    <dbReference type="NCBI Taxonomy" id="403638"/>
    <lineage>
        <taxon>Bacteria</taxon>
        <taxon>Bacillati</taxon>
        <taxon>Actinomycetota</taxon>
        <taxon>Actinomycetes</taxon>
        <taxon>Micromonosporales</taxon>
        <taxon>Micromonosporaceae</taxon>
        <taxon>Actinoplanes</taxon>
    </lineage>
</organism>
<sequence length="230" mass="23679">MTDLATAPPSTVRTRPGLPELFTGVIAYVVLLIPGALWIASIPAGTAFSGTAAFIVSGLTGIGAFAVAAAIRIRRLDAFGFRRTQPKWLLIGAAFGLLAYLANILVAGTYTLIAGHDNPQGGYQAAATGGALTLVIALLTGALLTPLGEELLFRGVIANALNRYGWWAGVLLSAAIFALAHGINVILPVAFLVGVLSAILFRRTGSIWPSVLVHVVNNGVSTLVAAVVLG</sequence>
<dbReference type="RefSeq" id="WP_203793467.1">
    <property type="nucleotide sequence ID" value="NZ_BAAAQE010000097.1"/>
</dbReference>
<keyword evidence="4" id="KW-1185">Reference proteome</keyword>
<dbReference type="Pfam" id="PF02517">
    <property type="entry name" value="Rce1-like"/>
    <property type="match status" value="1"/>
</dbReference>
<keyword evidence="1" id="KW-1133">Transmembrane helix</keyword>
<evidence type="ECO:0000256" key="1">
    <source>
        <dbReference type="SAM" id="Phobius"/>
    </source>
</evidence>
<evidence type="ECO:0000313" key="4">
    <source>
        <dbReference type="Proteomes" id="UP000612282"/>
    </source>
</evidence>
<feature type="transmembrane region" description="Helical" evidence="1">
    <location>
        <begin position="207"/>
        <end position="229"/>
    </location>
</feature>
<feature type="transmembrane region" description="Helical" evidence="1">
    <location>
        <begin position="168"/>
        <end position="201"/>
    </location>
</feature>
<evidence type="ECO:0000313" key="3">
    <source>
        <dbReference type="EMBL" id="GID52602.1"/>
    </source>
</evidence>
<feature type="transmembrane region" description="Helical" evidence="1">
    <location>
        <begin position="21"/>
        <end position="41"/>
    </location>
</feature>
<evidence type="ECO:0000259" key="2">
    <source>
        <dbReference type="Pfam" id="PF02517"/>
    </source>
</evidence>
<feature type="transmembrane region" description="Helical" evidence="1">
    <location>
        <begin position="47"/>
        <end position="68"/>
    </location>
</feature>
<accession>A0ABQ3X262</accession>